<keyword evidence="1" id="KW-0812">Transmembrane</keyword>
<dbReference type="PANTHER" id="PTHR36927">
    <property type="entry name" value="BLR4337 PROTEIN"/>
    <property type="match status" value="1"/>
</dbReference>
<dbReference type="Pfam" id="PF01757">
    <property type="entry name" value="Acyl_transf_3"/>
    <property type="match status" value="1"/>
</dbReference>
<name>A0ABU1UYD6_9GAMM</name>
<comment type="caution">
    <text evidence="3">The sequence shown here is derived from an EMBL/GenBank/DDBJ whole genome shotgun (WGS) entry which is preliminary data.</text>
</comment>
<evidence type="ECO:0000256" key="1">
    <source>
        <dbReference type="SAM" id="Phobius"/>
    </source>
</evidence>
<feature type="domain" description="Acyltransferase 3" evidence="2">
    <location>
        <begin position="22"/>
        <end position="372"/>
    </location>
</feature>
<evidence type="ECO:0000313" key="3">
    <source>
        <dbReference type="EMBL" id="MDR7090204.1"/>
    </source>
</evidence>
<feature type="transmembrane region" description="Helical" evidence="1">
    <location>
        <begin position="162"/>
        <end position="182"/>
    </location>
</feature>
<dbReference type="RefSeq" id="WP_310072347.1">
    <property type="nucleotide sequence ID" value="NZ_JAVDVX010000003.1"/>
</dbReference>
<sequence>MNSTEHSHANKMVRPYEIERLHYLDNLRALAMIGGVFFHAMLAYSPALHNLWLTADREQSVIIDIVAWFSHLFRMPLFFVIAGFFVAYLVSKRGMRGMLFNRTKRVLLPFIIFLPLCLWAIVASLMSAVATVEHKSPFLQMVAQAMATPGTPPPPFSTMHLWFLYNLMFFCVLTWVFSYINWSHLYKLFSAIKPLPFVLLFPLLLIPGLLLVESPFPAPDKLLPQLWAFGFFGLFFALGYWIFSTQNFIDRFQPYYIALFMASLILYAAYYFFIPKEFTFPSTPFEFPQNIIVKLCEAYISVWMTLVCLVAGKRYVNSHSRTMRFFSDSSYWIYIIHLPLLFAVQYQLMDKNWGLLAKYSASVGITLLIGAVSYLLLVRWTPIGWMLNGRKRAVNKTETVAMTQ</sequence>
<proteinExistence type="predicted"/>
<dbReference type="InterPro" id="IPR002656">
    <property type="entry name" value="Acyl_transf_3_dom"/>
</dbReference>
<feature type="transmembrane region" description="Helical" evidence="1">
    <location>
        <begin position="194"/>
        <end position="212"/>
    </location>
</feature>
<feature type="transmembrane region" description="Helical" evidence="1">
    <location>
        <begin position="331"/>
        <end position="349"/>
    </location>
</feature>
<protein>
    <submittedName>
        <fullName evidence="3">Peptidoglycan/LPS O-acetylase OafA/YrhL</fullName>
    </submittedName>
</protein>
<dbReference type="Proteomes" id="UP001253595">
    <property type="component" value="Unassembled WGS sequence"/>
</dbReference>
<feature type="transmembrane region" description="Helical" evidence="1">
    <location>
        <begin position="110"/>
        <end position="132"/>
    </location>
</feature>
<feature type="transmembrane region" description="Helical" evidence="1">
    <location>
        <begin position="255"/>
        <end position="272"/>
    </location>
</feature>
<keyword evidence="1" id="KW-1133">Transmembrane helix</keyword>
<dbReference type="PANTHER" id="PTHR36927:SF1">
    <property type="entry name" value="MDO-LIKE PROTEIN"/>
    <property type="match status" value="1"/>
</dbReference>
<feature type="transmembrane region" description="Helical" evidence="1">
    <location>
        <begin position="292"/>
        <end position="311"/>
    </location>
</feature>
<keyword evidence="1" id="KW-0472">Membrane</keyword>
<reference evidence="3 4" key="1">
    <citation type="submission" date="2023-07" db="EMBL/GenBank/DDBJ databases">
        <title>Sorghum-associated microbial communities from plants grown in Nebraska, USA.</title>
        <authorList>
            <person name="Schachtman D."/>
        </authorList>
    </citation>
    <scope>NUCLEOTIDE SEQUENCE [LARGE SCALE GENOMIC DNA]</scope>
    <source>
        <strain evidence="3 4">BE190</strain>
    </source>
</reference>
<dbReference type="EMBL" id="JAVDVX010000003">
    <property type="protein sequence ID" value="MDR7090204.1"/>
    <property type="molecule type" value="Genomic_DNA"/>
</dbReference>
<keyword evidence="4" id="KW-1185">Reference proteome</keyword>
<feature type="transmembrane region" description="Helical" evidence="1">
    <location>
        <begin position="65"/>
        <end position="90"/>
    </location>
</feature>
<feature type="transmembrane region" description="Helical" evidence="1">
    <location>
        <begin position="224"/>
        <end position="243"/>
    </location>
</feature>
<dbReference type="InterPro" id="IPR050623">
    <property type="entry name" value="Glucan_succinyl_AcylTrfase"/>
</dbReference>
<organism evidence="3 4">
    <name type="scientific">Cellvibrio fibrivorans</name>
    <dbReference type="NCBI Taxonomy" id="126350"/>
    <lineage>
        <taxon>Bacteria</taxon>
        <taxon>Pseudomonadati</taxon>
        <taxon>Pseudomonadota</taxon>
        <taxon>Gammaproteobacteria</taxon>
        <taxon>Cellvibrionales</taxon>
        <taxon>Cellvibrionaceae</taxon>
        <taxon>Cellvibrio</taxon>
    </lineage>
</organism>
<accession>A0ABU1UYD6</accession>
<feature type="transmembrane region" description="Helical" evidence="1">
    <location>
        <begin position="361"/>
        <end position="382"/>
    </location>
</feature>
<evidence type="ECO:0000259" key="2">
    <source>
        <dbReference type="Pfam" id="PF01757"/>
    </source>
</evidence>
<gene>
    <name evidence="3" type="ORF">J2X05_002226</name>
</gene>
<feature type="transmembrane region" description="Helical" evidence="1">
    <location>
        <begin position="27"/>
        <end position="45"/>
    </location>
</feature>
<evidence type="ECO:0000313" key="4">
    <source>
        <dbReference type="Proteomes" id="UP001253595"/>
    </source>
</evidence>